<keyword evidence="1" id="KW-0472">Membrane</keyword>
<dbReference type="InterPro" id="IPR013106">
    <property type="entry name" value="Ig_V-set"/>
</dbReference>
<feature type="domain" description="Ig-like" evidence="3">
    <location>
        <begin position="2543"/>
        <end position="2637"/>
    </location>
</feature>
<feature type="domain" description="Ig-like" evidence="3">
    <location>
        <begin position="2147"/>
        <end position="2242"/>
    </location>
</feature>
<dbReference type="InterPro" id="IPR036179">
    <property type="entry name" value="Ig-like_dom_sf"/>
</dbReference>
<feature type="domain" description="Ig-like" evidence="3">
    <location>
        <begin position="1945"/>
        <end position="2038"/>
    </location>
</feature>
<feature type="domain" description="Ig-like" evidence="3">
    <location>
        <begin position="1843"/>
        <end position="1938"/>
    </location>
</feature>
<feature type="domain" description="Ig-like" evidence="3">
    <location>
        <begin position="527"/>
        <end position="623"/>
    </location>
</feature>
<feature type="domain" description="Ig-like" evidence="3">
    <location>
        <begin position="305"/>
        <end position="401"/>
    </location>
</feature>
<feature type="domain" description="Ig-like" evidence="3">
    <location>
        <begin position="3836"/>
        <end position="3932"/>
    </location>
</feature>
<dbReference type="InterPro" id="IPR013201">
    <property type="entry name" value="Prot_inhib_I29"/>
</dbReference>
<dbReference type="InterPro" id="IPR003599">
    <property type="entry name" value="Ig_sub"/>
</dbReference>
<dbReference type="SMART" id="SM00408">
    <property type="entry name" value="IGc2"/>
    <property type="match status" value="39"/>
</dbReference>
<feature type="chain" id="PRO_5033043739" evidence="2">
    <location>
        <begin position="19"/>
        <end position="4279"/>
    </location>
</feature>
<dbReference type="Pfam" id="PF13895">
    <property type="entry name" value="Ig_2"/>
    <property type="match status" value="1"/>
</dbReference>
<dbReference type="OrthoDB" id="6131629at2759"/>
<feature type="domain" description="Ig-like" evidence="3">
    <location>
        <begin position="2644"/>
        <end position="2737"/>
    </location>
</feature>
<dbReference type="GO" id="GO:0005886">
    <property type="term" value="C:plasma membrane"/>
    <property type="evidence" value="ECO:0007669"/>
    <property type="project" value="TreeGrafter"/>
</dbReference>
<keyword evidence="2" id="KW-0732">Signal</keyword>
<feature type="domain" description="Ig-like" evidence="3">
    <location>
        <begin position="1743"/>
        <end position="1836"/>
    </location>
</feature>
<dbReference type="SMART" id="SM00409">
    <property type="entry name" value="IG"/>
    <property type="match status" value="39"/>
</dbReference>
<dbReference type="SMART" id="SM00406">
    <property type="entry name" value="IGv"/>
    <property type="match status" value="32"/>
</dbReference>
<feature type="domain" description="Ig-like" evidence="3">
    <location>
        <begin position="3246"/>
        <end position="3342"/>
    </location>
</feature>
<feature type="domain" description="Ig-like" evidence="3">
    <location>
        <begin position="411"/>
        <end position="506"/>
    </location>
</feature>
<feature type="domain" description="Ig-like" evidence="3">
    <location>
        <begin position="3551"/>
        <end position="3645"/>
    </location>
</feature>
<dbReference type="EMBL" id="UYJE01009791">
    <property type="protein sequence ID" value="VDI76861.1"/>
    <property type="molecule type" value="Genomic_DNA"/>
</dbReference>
<organism evidence="4 5">
    <name type="scientific">Mytilus galloprovincialis</name>
    <name type="common">Mediterranean mussel</name>
    <dbReference type="NCBI Taxonomy" id="29158"/>
    <lineage>
        <taxon>Eukaryota</taxon>
        <taxon>Metazoa</taxon>
        <taxon>Spiralia</taxon>
        <taxon>Lophotrochozoa</taxon>
        <taxon>Mollusca</taxon>
        <taxon>Bivalvia</taxon>
        <taxon>Autobranchia</taxon>
        <taxon>Pteriomorphia</taxon>
        <taxon>Mytilida</taxon>
        <taxon>Mytiloidea</taxon>
        <taxon>Mytilidae</taxon>
        <taxon>Mytilinae</taxon>
        <taxon>Mytilus</taxon>
    </lineage>
</organism>
<dbReference type="PROSITE" id="PS50835">
    <property type="entry name" value="IG_LIKE"/>
    <property type="match status" value="39"/>
</dbReference>
<feature type="domain" description="Ig-like" evidence="3">
    <location>
        <begin position="1137"/>
        <end position="1231"/>
    </location>
</feature>
<feature type="domain" description="Ig-like" evidence="3">
    <location>
        <begin position="1441"/>
        <end position="1536"/>
    </location>
</feature>
<evidence type="ECO:0000256" key="1">
    <source>
        <dbReference type="SAM" id="Phobius"/>
    </source>
</evidence>
<feature type="domain" description="Ig-like" evidence="3">
    <location>
        <begin position="1237"/>
        <end position="1333"/>
    </location>
</feature>
<feature type="domain" description="Ig-like" evidence="3">
    <location>
        <begin position="3651"/>
        <end position="3745"/>
    </location>
</feature>
<keyword evidence="5" id="KW-1185">Reference proteome</keyword>
<feature type="transmembrane region" description="Helical" evidence="1">
    <location>
        <begin position="4124"/>
        <end position="4150"/>
    </location>
</feature>
<dbReference type="InterPro" id="IPR050958">
    <property type="entry name" value="Cell_Adh-Cytoskel_Orgn"/>
</dbReference>
<dbReference type="Gene3D" id="3.90.70.10">
    <property type="entry name" value="Cysteine proteinases"/>
    <property type="match status" value="1"/>
</dbReference>
<name>A0A8B6HCL2_MYTGA</name>
<dbReference type="SUPFAM" id="SSF48726">
    <property type="entry name" value="Immunoglobulin"/>
    <property type="match status" value="39"/>
</dbReference>
<dbReference type="InterPro" id="IPR007110">
    <property type="entry name" value="Ig-like_dom"/>
</dbReference>
<protein>
    <submittedName>
        <fullName evidence="4">Hemicentin</fullName>
    </submittedName>
</protein>
<evidence type="ECO:0000313" key="4">
    <source>
        <dbReference type="EMBL" id="VDI76861.1"/>
    </source>
</evidence>
<dbReference type="SUPFAM" id="SSF54001">
    <property type="entry name" value="Cysteine proteinases"/>
    <property type="match status" value="1"/>
</dbReference>
<feature type="domain" description="Ig-like" evidence="3">
    <location>
        <begin position="2843"/>
        <end position="2940"/>
    </location>
</feature>
<feature type="domain" description="Ig-like" evidence="3">
    <location>
        <begin position="2744"/>
        <end position="2836"/>
    </location>
</feature>
<dbReference type="SMART" id="SM00848">
    <property type="entry name" value="Inhibitor_I29"/>
    <property type="match status" value="1"/>
</dbReference>
<dbReference type="PANTHER" id="PTHR45080:SF29">
    <property type="entry name" value="NEURAL CELL ADHESION MOLECULE 1-LIKE ISOFORM X1"/>
    <property type="match status" value="1"/>
</dbReference>
<dbReference type="GO" id="GO:0008046">
    <property type="term" value="F:axon guidance receptor activity"/>
    <property type="evidence" value="ECO:0007669"/>
    <property type="project" value="TreeGrafter"/>
</dbReference>
<feature type="domain" description="Ig-like" evidence="3">
    <location>
        <begin position="2044"/>
        <end position="2143"/>
    </location>
</feature>
<dbReference type="InterPro" id="IPR013151">
    <property type="entry name" value="Immunoglobulin_dom"/>
</dbReference>
<dbReference type="PANTHER" id="PTHR45080">
    <property type="entry name" value="CONTACTIN 5"/>
    <property type="match status" value="1"/>
</dbReference>
<dbReference type="Gene3D" id="2.60.40.10">
    <property type="entry name" value="Immunoglobulins"/>
    <property type="match status" value="39"/>
</dbReference>
<dbReference type="Pfam" id="PF07686">
    <property type="entry name" value="V-set"/>
    <property type="match status" value="1"/>
</dbReference>
<dbReference type="InterPro" id="IPR038765">
    <property type="entry name" value="Papain-like_cys_pep_sf"/>
</dbReference>
<dbReference type="Proteomes" id="UP000596742">
    <property type="component" value="Unassembled WGS sequence"/>
</dbReference>
<feature type="domain" description="Ig-like" evidence="3">
    <location>
        <begin position="2248"/>
        <end position="2344"/>
    </location>
</feature>
<dbReference type="Pfam" id="PF08246">
    <property type="entry name" value="Inhibitor_I29"/>
    <property type="match status" value="1"/>
</dbReference>
<dbReference type="GO" id="GO:0030424">
    <property type="term" value="C:axon"/>
    <property type="evidence" value="ECO:0007669"/>
    <property type="project" value="TreeGrafter"/>
</dbReference>
<feature type="domain" description="Ig-like" evidence="3">
    <location>
        <begin position="3147"/>
        <end position="3240"/>
    </location>
</feature>
<dbReference type="Pfam" id="PF13927">
    <property type="entry name" value="Ig_3"/>
    <property type="match status" value="29"/>
</dbReference>
<dbReference type="Pfam" id="PF07679">
    <property type="entry name" value="I-set"/>
    <property type="match status" value="6"/>
</dbReference>
<accession>A0A8B6HCL2</accession>
<sequence>MVSLCGILVLVLVNSVLSSYPEDEEGANNLFQSWKQEHGKEYKLLGEDFGRFQIFKDNLKLINKLNGMYKGKMTFAANKFADMDPKEFQSKILMPKRRAPTFEPSRYIKSTVNDPLPDSFDWVPKNMVTSVKDQGAAGSCWAFRFEVSMTYRFTLLKLKFLLKTGIGSSTIRRHLTNCSLKLKGVHSHFQVCRWLDLSTVPTVTITQTFYSVNSGSSVTLACTVSSNTAVTSVSWQRTVNGQITTITSNTNTNKYSGSTSSVPSLTIFNADSSDAGTYRCLALNSAGTGQSAQTASLSVTTNNSPTVTILNDVINVVQGNSVTLDCTVSSNLALTSVYWQRNTNGAITTINPTINNPNNKYSGSTTSNPALTIFNADIVDAGDYTCFAVSSAGTGQSNIVTRLTVLAQSVPTVAVQQASYSVSTGNTVTLACTVTSNLAVTDVYWQRNIGGAITQIRSTTNTNKYSGSTTSTPSLTIFNGDQSDAATYTCFATNSVGTWTEYNYYTVCYWKSVLYFCFLKICMLTVPTVQIQQPSYSALTGNIVTLVCSVTSNLAVTNVYWQRNVGGTIATISATTNTNKYGGSSAATPSLTIFNAAQSDVGTYTCFATNSVGTGQSTTTTLSVTGTVPTVQVQQSSYSVNTGSSITLGCTVTSNLAVNDVYWQRNIGGSITTIRSTTNTNKYSGSTTGTPSLTIFNADQSDVATYTCFATNSVGTGQSTTTQLSVTGTVPTVQVQQPSYSVNTGSSVTLVCTVTSTLTVNNVYWQRNNGGGTTQISTNTNKYSGSTTGTPSLTIFNADQNDAGTYTCFATNSVGTGQSTNTQLSVTGTVPTVQVQQPSYSVTTGNTVTLVCTVSSNLAVTDVYWQRNVGGSISQIRSTTNTNKYSGSTTSTPSLTISNADQNDVATYTCFATNSVGTGQSTTTQLSVTGTAPTVQVQQPSYSVTTGGSVTLVCTVTSNLAVTDVYWQRNVGGSISQIRSTTNTNKYSGSTTSTPSLTIFNADQNDVATYTCFATNSVGTGQSTTTQLSVTGTIPTVTVQQPSYSVTTGNTVTLVCTVSSNLAINDVYWQRNVGGTISTIRSTTNTNKYSGITTGTPSLTIFNADQSDVATYTCFATNSVGTGQSTTTQLSVTGTVPTVQVQQPSYSVTTGSSVTLVCTVTSTLTVNNVYWQRNNGGGTTQISTNTNKYSGSTPGTPSLTIFNADQSDVATYTCFATNSVGTGQSTNTQLSVTGTVPTVQVQQPSYSVTTGSSVTLVCTVTSTLTVNDVYWQRNIGGNIAQIRSTTNTNKYSGSNSGTPSLTIFNADQSDVGIYTCFATNSVGTGQSTTTQLSVTGTVPTVQVQQPTYSVTTGNSITLGCTVTSNLAVITVYWQRNINNVVTTITTTNNNNKYSGSTVSQPSLTIFNAAQSDAGVYTCFATNSVGTGQSTTTSLAVTGSIPVVTVSQPNYNVVIGNTVTLECTVSANPFQTSVSWQKIQNGVTSNVNTGLVVKYSGSTVNNPSLTITNTDTTDSANYVCTATNSVGTGTSSQTSLSVTGSIPVVQIPQPSYTVNLAQTITITCTVTANPTHTSVQWQRTQNGVTTNIGVGSGKYSGGTVNSPSLSINNADLNDIGQYVCSATNIVGTGTSTATTLNVVGDPPTVVVQQSAYSVLVGNTITLVCTVTSTPGATSVVWQRTTNGVTTTISLANANKYSGSSVNVPSLTIFSSAESDEGSYVCRATNQFGTGQSTATTLTVTGSIPVVQILQSTYQVNFGSNRVLECTVSSNPAHSTVQWQKLVNNQFQPINFANNKYEGSSVSVPSLTVNSADLNDEGFYICTATNSLGTGQSSQTFLDVIGNILTVTIQQSQYAVTIGQTVTLGCTVTGSPAATNVYWQKTVNNVVTTISSSTNTNKYSGSTVSTPSLTIVNADQSDEATYVCFATNGVGLGQSTQTFLDVTGNVPSVQVQQPQYNSNFGSTVTLVCTVTANPAHTTVQWQRVINNQRSNINIGLAKYTGSTVNTPSLTINNVELSDEGNYVCTATNSIGTGESTQTFLDVVGNTLTVQIPQSTYSVLLGQSRTLECLVSGSPSATSIYWQKIQGGTTTTINSNTNTNKYSGGTVGTPSLTVLNAVQNDEANYICFAVNAVGTGNSQQTFLDVTGNVPSVVIGQAQYSVLISNTVTLGCTVTANPSHTTVYWRRVINGALTDITVTNNNKYSGSTVSSPSLTIFNADNSDEGNYICYADNSVGTGQSSQTFLDVFGNVPVVTVSSSSYSINLNNQVTLGCTVTANPVETSVYWQKIKNGVTTTINFNTNTNKYGGSSVQNPSLQIFSVVEDDEATYVCFAVNSVGTGQSSQTTLTVIGSIPSVVIPQNQYQVNFGNTITLQCQNGGEQLNGVTNTISVTNTNKYSGSTVATPSLTISTSASSDEGFYTCYATNSIGTGNSQQTYLDVVGTQPTVTVLSNQYSVILGNTVTLECQVVATPQHTSVQWTRVVNGQSTNINMGTGNNKYSGSTVNGPSLTISSAANSDEGYYTCTATNVAGTGSSQQTYLDVTGNLPQVVVSLPQYNVDIGSTVTLGCTVTANPTHTVVYWQRIGNNNVGTNVDMNNNKYSGSTVNSPSLTINNAALSDEGSYRCYATNSIGTGQSQNTFLDVVGNTPVVTVLSNQYSVNIGASRTLECTVTASPTHNNVYWQRNINGVSTTITINNNKYSGSTVSNPSLTINNADNNDEGFYICFATNSVGLGQSANTFLDVLGSTPSVVVPQPTYSVNFGGTVTLTCTVSANPAHNSVYWQKVVNGVSQPVTIGNRYTGSTVSSPSLTISNAVQNDEGFYVCYAVNSVGTGNSQQTFLDVQGNVPVVQVLQNTYNVQVGNVVTLQCTVTANPTHTSVQWQRLVNGQTTTINLGSVGKYSGSSVNTPSLTINNAANSDEGYYICQATNSVGTGQSSQTYLDVTGSILTVVVAQSQYSVNYGNAITLVCSVSGTPSATSVYWQKLKNGQTTTINSNTNTNKYSGSSTQNPSLTINNADDTDSATYTCFAVNSIGLANSQQTSLSVVGNLPIATIGSNQYAIIVGGSVTLGCSVSGNPAVTSVQWTREVNGQNQNIVISGNNRYSGGTVNSPSLVISNVANSDEGYYRCSATNIVGTGVSQQTFLDITGSIPIVTVQQSQYSVTVGNSVTLTCTVTSNPAHTSVKWVKTLNNANTDVEVTGRFSGATVNGPSLTISNSVNSDGGYYTCYATNSIGTGQSQSTFLNVIGNAPQVNILAPTYSVNVGSSVTLQCSVSANPVHTSVYWKKIVNGVAQDINMGTANNKYGGSTVSSPSLTISNAVVADEGYYVCYAENSVGTGQSSQTFLDVIGNAPIVNVLQISYSINIGSAITLGCTVTSNPAHTRVFWQRIINGAAQEITVTNNNKYSGSTLNTPSLTITGTTAADAGSYRCLAENSVGTGQSQITVLNVAGNVPTVVLTQTSYTVGYGDTLVIGCTVTSSPAHTSVYWQRISGNGVTQTITVQNNNKYSGSTVQTPSLTILTADGNDVGEYICFATNSVGTGQSSRGVVAVTGAAPTVRVLKSSYSVQRGNPITLECEVTSSPTHTSVYWTRIVNSNTVTLTMTGAKYGGSTISSPSLIIFNVEDSDEGAYICHATNGIGAGQSSQTFLNVEGYVPSVLASIKPTVNVGESVVINCVVTADPKETTITWQKVVNNVPTTLSITSNNRYSGGTVSTPALTISNVEDNDEGQYICQATNTVGTGSSNQVYLDVVGEPPRLTYVTPSRITVTEGDLILATCVSTANPTPTFTWYKDNSVQTFATGDKLRIDISARTDMGTYTCRARNNYGLDEAALTVDVQYKPDVTISTSTSTFNGVGGGSVNIPCTHLANPAVTAVSWRKVSGGVTETITVGGNKYAGGGLYQSGLTIYNLQASDVGTYQCLATNLVGTGESEIVTLNINTQAAPFDVRINPVYVDVIAGASFDATCTSKGDPAPTFAWYYADRMIQTGPQLTVTSTVSTDGGLYTCVATNSQGMAQASMDANVRFAPISTVTTTEFKRTLGDPVTLHCATRSNPAATEWSWTKDGTTLLNHYSDTFLVDMDSLQDVGTYTCMAKNTVGQSSLIEFHVKEGVRSTVVTVESSEKLTAAEIAAVVVGILLAIAITAVIIICCFTRGLCARKASPRMIEEVPVQRPMTTVKDPIYFKDVNLQMVPQYKTIEYVQQEPQYLQYDSPRMAQTQYLPAVEYMPDYDEERRRRRKKNRKAEQVVLEERVVSGGDVYQTTNGGSSVYRTVDRSGDVYIDTAQ</sequence>
<dbReference type="InterPro" id="IPR013098">
    <property type="entry name" value="Ig_I-set"/>
</dbReference>
<dbReference type="InterPro" id="IPR003598">
    <property type="entry name" value="Ig_sub2"/>
</dbReference>
<feature type="domain" description="Ig-like" evidence="3">
    <location>
        <begin position="3449"/>
        <end position="3544"/>
    </location>
</feature>
<dbReference type="CDD" id="cd00096">
    <property type="entry name" value="Ig"/>
    <property type="match status" value="10"/>
</dbReference>
<feature type="domain" description="Ig-like" evidence="3">
    <location>
        <begin position="3046"/>
        <end position="3141"/>
    </location>
</feature>
<feature type="domain" description="Ig-like" evidence="3">
    <location>
        <begin position="2944"/>
        <end position="3040"/>
    </location>
</feature>
<proteinExistence type="predicted"/>
<comment type="caution">
    <text evidence="4">The sequence shown here is derived from an EMBL/GenBank/DDBJ whole genome shotgun (WGS) entry which is preliminary data.</text>
</comment>
<feature type="domain" description="Ig-like" evidence="3">
    <location>
        <begin position="1339"/>
        <end position="1437"/>
    </location>
</feature>
<feature type="signal peptide" evidence="2">
    <location>
        <begin position="1"/>
        <end position="18"/>
    </location>
</feature>
<keyword evidence="1" id="KW-1133">Transmembrane helix</keyword>
<feature type="domain" description="Ig-like" evidence="3">
    <location>
        <begin position="3939"/>
        <end position="4017"/>
    </location>
</feature>
<feature type="domain" description="Ig-like" evidence="3">
    <location>
        <begin position="2441"/>
        <end position="2537"/>
    </location>
</feature>
<feature type="domain" description="Ig-like" evidence="3">
    <location>
        <begin position="3348"/>
        <end position="3440"/>
    </location>
</feature>
<feature type="domain" description="Ig-like" evidence="3">
    <location>
        <begin position="1642"/>
        <end position="1737"/>
    </location>
</feature>
<reference evidence="4" key="1">
    <citation type="submission" date="2018-11" db="EMBL/GenBank/DDBJ databases">
        <authorList>
            <person name="Alioto T."/>
            <person name="Alioto T."/>
        </authorList>
    </citation>
    <scope>NUCLEOTIDE SEQUENCE</scope>
</reference>
<evidence type="ECO:0000259" key="3">
    <source>
        <dbReference type="PROSITE" id="PS50835"/>
    </source>
</evidence>
<feature type="domain" description="Ig-like" evidence="3">
    <location>
        <begin position="4022"/>
        <end position="4098"/>
    </location>
</feature>
<evidence type="ECO:0000313" key="5">
    <source>
        <dbReference type="Proteomes" id="UP000596742"/>
    </source>
</evidence>
<feature type="domain" description="Ig-like" evidence="3">
    <location>
        <begin position="933"/>
        <end position="1029"/>
    </location>
</feature>
<dbReference type="GO" id="GO:0043025">
    <property type="term" value="C:neuronal cell body"/>
    <property type="evidence" value="ECO:0007669"/>
    <property type="project" value="TreeGrafter"/>
</dbReference>
<dbReference type="Pfam" id="PF00047">
    <property type="entry name" value="ig"/>
    <property type="match status" value="2"/>
</dbReference>
<feature type="domain" description="Ig-like" evidence="3">
    <location>
        <begin position="1542"/>
        <end position="1636"/>
    </location>
</feature>
<dbReference type="CDD" id="cd00099">
    <property type="entry name" value="IgV"/>
    <property type="match status" value="3"/>
</dbReference>
<feature type="domain" description="Ig-like" evidence="3">
    <location>
        <begin position="629"/>
        <end position="725"/>
    </location>
</feature>
<evidence type="ECO:0000256" key="2">
    <source>
        <dbReference type="SAM" id="SignalP"/>
    </source>
</evidence>
<gene>
    <name evidence="4" type="ORF">MGAL_10B039176</name>
</gene>
<keyword evidence="1" id="KW-0812">Transmembrane</keyword>
<feature type="domain" description="Ig-like" evidence="3">
    <location>
        <begin position="831"/>
        <end position="927"/>
    </location>
</feature>
<feature type="domain" description="Ig-like" evidence="3">
    <location>
        <begin position="201"/>
        <end position="298"/>
    </location>
</feature>
<feature type="domain" description="Ig-like" evidence="3">
    <location>
        <begin position="2350"/>
        <end position="2435"/>
    </location>
</feature>
<feature type="domain" description="Ig-like" evidence="3">
    <location>
        <begin position="3751"/>
        <end position="3831"/>
    </location>
</feature>
<feature type="domain" description="Ig-like" evidence="3">
    <location>
        <begin position="1035"/>
        <end position="1131"/>
    </location>
</feature>
<dbReference type="InterPro" id="IPR013783">
    <property type="entry name" value="Ig-like_fold"/>
</dbReference>
<dbReference type="GO" id="GO:0050808">
    <property type="term" value="P:synapse organization"/>
    <property type="evidence" value="ECO:0007669"/>
    <property type="project" value="TreeGrafter"/>
</dbReference>
<dbReference type="GO" id="GO:0007156">
    <property type="term" value="P:homophilic cell adhesion via plasma membrane adhesion molecules"/>
    <property type="evidence" value="ECO:0007669"/>
    <property type="project" value="TreeGrafter"/>
</dbReference>
<feature type="domain" description="Ig-like" evidence="3">
    <location>
        <begin position="731"/>
        <end position="825"/>
    </location>
</feature>